<dbReference type="EMBL" id="CP081303">
    <property type="protein sequence ID" value="QZE13287.1"/>
    <property type="molecule type" value="Genomic_DNA"/>
</dbReference>
<evidence type="ECO:0000313" key="2">
    <source>
        <dbReference type="Proteomes" id="UP000826212"/>
    </source>
</evidence>
<evidence type="ECO:0000313" key="1">
    <source>
        <dbReference type="EMBL" id="QZE13287.1"/>
    </source>
</evidence>
<protein>
    <submittedName>
        <fullName evidence="1">LrgB family protein</fullName>
    </submittedName>
</protein>
<dbReference type="Proteomes" id="UP000826212">
    <property type="component" value="Chromosome"/>
</dbReference>
<reference evidence="1" key="1">
    <citation type="submission" date="2021-08" db="EMBL/GenBank/DDBJ databases">
        <title>Novel anaerobic bacterium isolated from sea squirt in East Sea, Republic of Korea.</title>
        <authorList>
            <person name="Nguyen T.H."/>
            <person name="Li Z."/>
            <person name="Lee Y.-J."/>
            <person name="Ko J."/>
            <person name="Kim S.-G."/>
        </authorList>
    </citation>
    <scope>NUCLEOTIDE SEQUENCE</scope>
    <source>
        <strain evidence="1">KCTC 25031</strain>
    </source>
</reference>
<proteinExistence type="predicted"/>
<keyword evidence="2" id="KW-1185">Reference proteome</keyword>
<organism evidence="1 2">
    <name type="scientific">Halosquirtibacter laminarini</name>
    <dbReference type="NCBI Taxonomy" id="3374600"/>
    <lineage>
        <taxon>Bacteria</taxon>
        <taxon>Pseudomonadati</taxon>
        <taxon>Bacteroidota</taxon>
        <taxon>Bacteroidia</taxon>
        <taxon>Marinilabiliales</taxon>
        <taxon>Prolixibacteraceae</taxon>
        <taxon>Halosquirtibacter</taxon>
    </lineage>
</organism>
<name>A0AC61NNK9_9BACT</name>
<gene>
    <name evidence="1" type="ORF">K4L44_11895</name>
</gene>
<sequence length="236" mass="25198">MEFLNSISFLVAFTMIVFILAKLIYQKYPIFIFNPVFLSMGVCIGFLLMTNIPYSDYSAKTKFISFWLNPSVVALAIPFYLQLERIKRDWKRILSAMVLGSLSGIISVVLIAFLCGASKQVYLSLAAKSVTTPIAMGVTEALGGIPALTAGIVVAVGILGAIVGEAFMNLLGVTNAKSQGMAIGTASHALGTAKIAPKSEQHGAYSALGLAMNGVLTAIFAPIIMPWIEKLLELIS</sequence>
<accession>A0AC61NNK9</accession>